<evidence type="ECO:0000313" key="6">
    <source>
        <dbReference type="EMBL" id="QNO54848.1"/>
    </source>
</evidence>
<dbReference type="EMBL" id="MT631595">
    <property type="protein sequence ID" value="QNO54848.1"/>
    <property type="molecule type" value="Genomic_DNA"/>
</dbReference>
<dbReference type="Pfam" id="PF05048">
    <property type="entry name" value="NosD"/>
    <property type="match status" value="1"/>
</dbReference>
<dbReference type="InterPro" id="IPR022441">
    <property type="entry name" value="Para_beta_helix_rpt-2"/>
</dbReference>
<keyword evidence="2" id="KW-0677">Repeat</keyword>
<reference evidence="6" key="1">
    <citation type="submission" date="2020-06" db="EMBL/GenBank/DDBJ databases">
        <title>Unique genomic features of the anaerobic methanotrophic archaea.</title>
        <authorList>
            <person name="Chadwick G.L."/>
            <person name="Skennerton C.T."/>
            <person name="Laso-Perez R."/>
            <person name="Leu A.O."/>
            <person name="Speth D.R."/>
            <person name="Yu H."/>
            <person name="Morgan-Lang C."/>
            <person name="Hatzenpichler R."/>
            <person name="Goudeau D."/>
            <person name="Malmstrom R."/>
            <person name="Brazelton W.J."/>
            <person name="Woyke T."/>
            <person name="Hallam S.J."/>
            <person name="Tyson G.W."/>
            <person name="Wegener G."/>
            <person name="Boetius A."/>
            <person name="Orphan V."/>
        </authorList>
    </citation>
    <scope>NUCLEOTIDE SEQUENCE</scope>
</reference>
<dbReference type="InterPro" id="IPR012334">
    <property type="entry name" value="Pectin_lyas_fold"/>
</dbReference>
<dbReference type="InterPro" id="IPR014756">
    <property type="entry name" value="Ig_E-set"/>
</dbReference>
<dbReference type="SUPFAM" id="SSF51126">
    <property type="entry name" value="Pectin lyase-like"/>
    <property type="match status" value="1"/>
</dbReference>
<dbReference type="NCBIfam" id="TIGR03804">
    <property type="entry name" value="para_beta_helix"/>
    <property type="match status" value="2"/>
</dbReference>
<dbReference type="InterPro" id="IPR013783">
    <property type="entry name" value="Ig-like_fold"/>
</dbReference>
<evidence type="ECO:0000259" key="5">
    <source>
        <dbReference type="PROSITE" id="PS50853"/>
    </source>
</evidence>
<accession>A0A7G9Z3L4</accession>
<dbReference type="Gene3D" id="2.160.20.10">
    <property type="entry name" value="Single-stranded right-handed beta-helix, Pectin lyase-like"/>
    <property type="match status" value="1"/>
</dbReference>
<dbReference type="AlphaFoldDB" id="A0A7G9Z3L4"/>
<organism evidence="6">
    <name type="scientific">Candidatus Methanophaga sp. ANME-1 ERB7</name>
    <dbReference type="NCBI Taxonomy" id="2759913"/>
    <lineage>
        <taxon>Archaea</taxon>
        <taxon>Methanobacteriati</taxon>
        <taxon>Methanobacteriota</taxon>
        <taxon>Stenosarchaea group</taxon>
        <taxon>Methanomicrobia</taxon>
        <taxon>Candidatus Methanophagales</taxon>
        <taxon>Candidatus Methanophagaceae</taxon>
        <taxon>Candidatus Methanophaga</taxon>
    </lineage>
</organism>
<protein>
    <recommendedName>
        <fullName evidence="5">Fibronectin type-III domain-containing protein</fullName>
    </recommendedName>
</protein>
<dbReference type="PANTHER" id="PTHR22990">
    <property type="entry name" value="F-BOX ONLY PROTEIN"/>
    <property type="match status" value="1"/>
</dbReference>
<dbReference type="InterPro" id="IPR003961">
    <property type="entry name" value="FN3_dom"/>
</dbReference>
<dbReference type="InterPro" id="IPR006626">
    <property type="entry name" value="PbH1"/>
</dbReference>
<dbReference type="InterPro" id="IPR011050">
    <property type="entry name" value="Pectin_lyase_fold/virulence"/>
</dbReference>
<dbReference type="SMART" id="SM00722">
    <property type="entry name" value="CASH"/>
    <property type="match status" value="1"/>
</dbReference>
<sequence>MIKMKHIVNNMEKCSILAVVLIISITIVAATPPIPESYWGYATLNGAPAAYGTSITVEVYGTGEVVGSTTVEYANGGYSLDLKFDDPDTGEDEGANEGDKLTWKISGIECSTPAPGTDTATPGGTNSNFNLTAVSANNPPSVTVLYPNGGESIQIGTQVQVSAHATDGSAVTGVTFYYSNDSNWNSIGAGTRVPGTAKAGIWNITWNTNGLTSGLNYLIKAVASDGTPTGEDPSDSTFSLTCTPPSPPTLNDPGTTDPDGSYTVSWSSVSGATSYTLEEDTSISFSSPTVVHSGAGTSKYITGKSGGTYYYHVKVCNACGCSGWSNVEDIEVEIGTVITVDDSDGADYTMIQEAVDNAGSGYTIKVFSGNYSEHVVIDKSLKLIGENKDTTIIVGGGNGSCAHVTADKVEISGFTIMNCFEGVYVELSKGIIIDNNIISDNFDGIYLVNSDSNTITHNVITNNIWYVSGIHLISSTNNTISNNDIVENDKGVYLYNSINNLIYHNNFINNTCQAYDNTGTNSWDNGYPSGGNYWNDYMGSDAYSGADQNVPSSDGIGDIPYSINSDMDNYPLIQPWENYFGVIAPTISNIKVSPTYALPGDSINISADVFDSSGVRWVRAFISKGEEDIRAIFLSGPGGAGGMYTGTWSTMIFTEGGIYNITISAIDTEGNEVSAKPCKVEILLDTEGPIVSDITVSPTSAEPGTQIHISAEVFDELSGVWWVKAIINKEGGVLTVFMSDPDEDGIYTGTWHTTTSTGGGIYNINISATDNSGNEAFAGGPEVEIA</sequence>
<dbReference type="PROSITE" id="PS50853">
    <property type="entry name" value="FN3"/>
    <property type="match status" value="1"/>
</dbReference>
<evidence type="ECO:0000256" key="3">
    <source>
        <dbReference type="ARBA" id="ARBA00022786"/>
    </source>
</evidence>
<dbReference type="InterPro" id="IPR007742">
    <property type="entry name" value="NosD_dom"/>
</dbReference>
<dbReference type="Gene3D" id="2.60.40.10">
    <property type="entry name" value="Immunoglobulins"/>
    <property type="match status" value="3"/>
</dbReference>
<evidence type="ECO:0000256" key="2">
    <source>
        <dbReference type="ARBA" id="ARBA00022737"/>
    </source>
</evidence>
<feature type="domain" description="Fibronectin type-III" evidence="5">
    <location>
        <begin position="244"/>
        <end position="335"/>
    </location>
</feature>
<dbReference type="InterPro" id="IPR006633">
    <property type="entry name" value="Carb-bd_sugar_hydrolysis-dom"/>
</dbReference>
<name>A0A7G9Z3L4_9EURY</name>
<comment type="pathway">
    <text evidence="1">Protein modification; protein ubiquitination.</text>
</comment>
<dbReference type="SMART" id="SM00710">
    <property type="entry name" value="PbH1"/>
    <property type="match status" value="6"/>
</dbReference>
<dbReference type="SUPFAM" id="SSF81296">
    <property type="entry name" value="E set domains"/>
    <property type="match status" value="1"/>
</dbReference>
<dbReference type="InterPro" id="IPR051550">
    <property type="entry name" value="SCF-Subunits/Alg-Epimerases"/>
</dbReference>
<evidence type="ECO:0000256" key="4">
    <source>
        <dbReference type="SAM" id="MobiDB-lite"/>
    </source>
</evidence>
<dbReference type="Pfam" id="PF17957">
    <property type="entry name" value="Big_7"/>
    <property type="match status" value="1"/>
</dbReference>
<gene>
    <name evidence="6" type="ORF">PAHOCELH_00009</name>
</gene>
<keyword evidence="3" id="KW-0833">Ubl conjugation pathway</keyword>
<feature type="region of interest" description="Disordered" evidence="4">
    <location>
        <begin position="226"/>
        <end position="258"/>
    </location>
</feature>
<proteinExistence type="predicted"/>
<evidence type="ECO:0000256" key="1">
    <source>
        <dbReference type="ARBA" id="ARBA00004906"/>
    </source>
</evidence>
<dbReference type="PANTHER" id="PTHR22990:SF15">
    <property type="entry name" value="F-BOX ONLY PROTEIN 10"/>
    <property type="match status" value="1"/>
</dbReference>